<keyword evidence="6 8" id="KW-1133">Transmembrane helix</keyword>
<feature type="transmembrane region" description="Helical" evidence="8">
    <location>
        <begin position="177"/>
        <end position="197"/>
    </location>
</feature>
<evidence type="ECO:0000313" key="9">
    <source>
        <dbReference type="EMBL" id="NER16766.1"/>
    </source>
</evidence>
<dbReference type="GO" id="GO:0005886">
    <property type="term" value="C:plasma membrane"/>
    <property type="evidence" value="ECO:0007669"/>
    <property type="project" value="UniProtKB-SubCell"/>
</dbReference>
<dbReference type="InterPro" id="IPR052017">
    <property type="entry name" value="TSUP"/>
</dbReference>
<gene>
    <name evidence="9" type="ORF">GWK10_06060</name>
</gene>
<keyword evidence="3" id="KW-0813">Transport</keyword>
<feature type="transmembrane region" description="Helical" evidence="8">
    <location>
        <begin position="74"/>
        <end position="93"/>
    </location>
</feature>
<dbReference type="RefSeq" id="WP_164030248.1">
    <property type="nucleotide sequence ID" value="NZ_JAABOQ010000002.1"/>
</dbReference>
<evidence type="ECO:0000256" key="4">
    <source>
        <dbReference type="ARBA" id="ARBA00022475"/>
    </source>
</evidence>
<evidence type="ECO:0000256" key="5">
    <source>
        <dbReference type="ARBA" id="ARBA00022692"/>
    </source>
</evidence>
<dbReference type="EMBL" id="JAABOQ010000002">
    <property type="protein sequence ID" value="NER16766.1"/>
    <property type="molecule type" value="Genomic_DNA"/>
</dbReference>
<dbReference type="PANTHER" id="PTHR30269:SF0">
    <property type="entry name" value="MEMBRANE TRANSPORTER PROTEIN YFCA-RELATED"/>
    <property type="match status" value="1"/>
</dbReference>
<evidence type="ECO:0000256" key="3">
    <source>
        <dbReference type="ARBA" id="ARBA00022448"/>
    </source>
</evidence>
<keyword evidence="7 8" id="KW-0472">Membrane</keyword>
<evidence type="ECO:0000256" key="8">
    <source>
        <dbReference type="RuleBase" id="RU363041"/>
    </source>
</evidence>
<accession>A0A6M0CFV4</accession>
<dbReference type="PANTHER" id="PTHR30269">
    <property type="entry name" value="TRANSMEMBRANE PROTEIN YFCA"/>
    <property type="match status" value="1"/>
</dbReference>
<evidence type="ECO:0000313" key="10">
    <source>
        <dbReference type="Proteomes" id="UP000474296"/>
    </source>
</evidence>
<organism evidence="9 10">
    <name type="scientific">Spongiivirga citrea</name>
    <dbReference type="NCBI Taxonomy" id="1481457"/>
    <lineage>
        <taxon>Bacteria</taxon>
        <taxon>Pseudomonadati</taxon>
        <taxon>Bacteroidota</taxon>
        <taxon>Flavobacteriia</taxon>
        <taxon>Flavobacteriales</taxon>
        <taxon>Flavobacteriaceae</taxon>
        <taxon>Spongiivirga</taxon>
    </lineage>
</organism>
<evidence type="ECO:0000256" key="7">
    <source>
        <dbReference type="ARBA" id="ARBA00023136"/>
    </source>
</evidence>
<feature type="transmembrane region" description="Helical" evidence="8">
    <location>
        <begin position="138"/>
        <end position="165"/>
    </location>
</feature>
<comment type="subcellular location">
    <subcellularLocation>
        <location evidence="1 8">Cell membrane</location>
        <topology evidence="1 8">Multi-pass membrane protein</topology>
    </subcellularLocation>
</comment>
<evidence type="ECO:0000256" key="2">
    <source>
        <dbReference type="ARBA" id="ARBA00009142"/>
    </source>
</evidence>
<dbReference type="AlphaFoldDB" id="A0A6M0CFV4"/>
<keyword evidence="4 8" id="KW-1003">Cell membrane</keyword>
<feature type="transmembrane region" description="Helical" evidence="8">
    <location>
        <begin position="7"/>
        <end position="40"/>
    </location>
</feature>
<feature type="transmembrane region" description="Helical" evidence="8">
    <location>
        <begin position="203"/>
        <end position="220"/>
    </location>
</feature>
<comment type="similarity">
    <text evidence="2 8">Belongs to the 4-toluene sulfonate uptake permease (TSUP) (TC 2.A.102) family.</text>
</comment>
<dbReference type="Proteomes" id="UP000474296">
    <property type="component" value="Unassembled WGS sequence"/>
</dbReference>
<feature type="transmembrane region" description="Helical" evidence="8">
    <location>
        <begin position="232"/>
        <end position="249"/>
    </location>
</feature>
<proteinExistence type="inferred from homology"/>
<feature type="transmembrane region" description="Helical" evidence="8">
    <location>
        <begin position="100"/>
        <end position="118"/>
    </location>
</feature>
<evidence type="ECO:0000256" key="6">
    <source>
        <dbReference type="ARBA" id="ARBA00022989"/>
    </source>
</evidence>
<evidence type="ECO:0000256" key="1">
    <source>
        <dbReference type="ARBA" id="ARBA00004651"/>
    </source>
</evidence>
<dbReference type="InterPro" id="IPR002781">
    <property type="entry name" value="TM_pro_TauE-like"/>
</dbReference>
<keyword evidence="5 8" id="KW-0812">Transmembrane</keyword>
<reference evidence="9 10" key="1">
    <citation type="submission" date="2020-01" db="EMBL/GenBank/DDBJ databases">
        <title>Spongiivirga citrea KCTC 32990T.</title>
        <authorList>
            <person name="Wang G."/>
        </authorList>
    </citation>
    <scope>NUCLEOTIDE SEQUENCE [LARGE SCALE GENOMIC DNA]</scope>
    <source>
        <strain evidence="9 10">KCTC 32990</strain>
    </source>
</reference>
<comment type="caution">
    <text evidence="9">The sequence shown here is derived from an EMBL/GenBank/DDBJ whole genome shotgun (WGS) entry which is preliminary data.</text>
</comment>
<sequence length="250" mass="26956">MELTWEIPLLIAAGFAAGFINTMAGGGSLITLSTLIFIGLPADIANGTNRIAIMFQTATAVGGFKSKGVTTFPYSIYFGITALVGAILGAQLATDIRGDLFDRILAIIMIMVVLIVVFKPKMATSEAIERLSGKHLAISIIVFFFIGIYGGFINVGIGFFMMLLLSRFNKLSLVKSNATKVTVAFIYTIAAVVVFALNDKIEYLIGIIMAVGNSLGAWFASRWSVKKGDGVIKVFLLIMVIAISIKLWFF</sequence>
<keyword evidence="10" id="KW-1185">Reference proteome</keyword>
<name>A0A6M0CFV4_9FLAO</name>
<dbReference type="Pfam" id="PF01925">
    <property type="entry name" value="TauE"/>
    <property type="match status" value="1"/>
</dbReference>
<protein>
    <recommendedName>
        <fullName evidence="8">Probable membrane transporter protein</fullName>
    </recommendedName>
</protein>